<dbReference type="AlphaFoldDB" id="A0A2I6S8Q8"/>
<dbReference type="GO" id="GO:0009252">
    <property type="term" value="P:peptidoglycan biosynthetic process"/>
    <property type="evidence" value="ECO:0007669"/>
    <property type="project" value="UniProtKB-UniRule"/>
</dbReference>
<dbReference type="InterPro" id="IPR051046">
    <property type="entry name" value="MurCDEF_CellWall_CoF430Synth"/>
</dbReference>
<dbReference type="EMBL" id="CP025682">
    <property type="protein sequence ID" value="AUN95638.1"/>
    <property type="molecule type" value="Genomic_DNA"/>
</dbReference>
<sequence>MMTLAELAQALDAQLHGEGATRFESVGTDSRRVRDGELFVALRGERFDAHDFVPDALAGGAVAALIDRQGFARLRTARPLLVVEDTLVALGRLAAYWRSRFDIPLIGVTGSNGKTSVKEMCAAILREHLQGEDTVLATVGNLNNDIGLPLTLLGLREGHRAAVVELGMNHPGEIARLAAIARPTVAIVTNAQRAHLEGLRSLDEVAREKGAIYTAGREDAVAVINADDARADYWRSLVAGRRMLAFGIARDADVRGSAIVHGLGVELEVDSFAGHARIVLRVPGEHNARNALGAAAACLAAGVGLDTVVAGLQAYTGTCGRLQKVTGPRGTCIIDDTYNANPDSVRAAIDVLAAMPGRKLLVLGDMGEVGETAAQVHDEVGGYAKSRGVDALFAFGDLSLLAARNFGDGGRHFGSIESLVAALAPYFAADTTVLVKGSRFMRMERVVEALLAARDAGAAGPQGDSDVA</sequence>
<dbReference type="PANTHER" id="PTHR43024">
    <property type="entry name" value="UDP-N-ACETYLMURAMOYL-TRIPEPTIDE--D-ALANYL-D-ALANINE LIGASE"/>
    <property type="match status" value="1"/>
</dbReference>
<keyword evidence="16" id="KW-1185">Reference proteome</keyword>
<comment type="similarity">
    <text evidence="10">Belongs to the MurCDEF family. MurF subfamily.</text>
</comment>
<reference evidence="15 16" key="1">
    <citation type="submission" date="2018-01" db="EMBL/GenBank/DDBJ databases">
        <authorList>
            <person name="Fu G.-Y."/>
        </authorList>
    </citation>
    <scope>NUCLEOTIDE SEQUENCE [LARGE SCALE GENOMIC DNA]</scope>
    <source>
        <strain evidence="15 16">SY39</strain>
    </source>
</reference>
<evidence type="ECO:0000256" key="6">
    <source>
        <dbReference type="ARBA" id="ARBA00022960"/>
    </source>
</evidence>
<keyword evidence="1 10" id="KW-0963">Cytoplasm</keyword>
<dbReference type="PANTHER" id="PTHR43024:SF1">
    <property type="entry name" value="UDP-N-ACETYLMURAMOYL-TRIPEPTIDE--D-ALANYL-D-ALANINE LIGASE"/>
    <property type="match status" value="1"/>
</dbReference>
<feature type="domain" description="Mur ligase central" evidence="14">
    <location>
        <begin position="108"/>
        <end position="298"/>
    </location>
</feature>
<evidence type="ECO:0000256" key="10">
    <source>
        <dbReference type="HAMAP-Rule" id="MF_02019"/>
    </source>
</evidence>
<evidence type="ECO:0000256" key="11">
    <source>
        <dbReference type="RuleBase" id="RU004136"/>
    </source>
</evidence>
<gene>
    <name evidence="10" type="primary">murF</name>
    <name evidence="15" type="ORF">C0099_12290</name>
</gene>
<comment type="function">
    <text evidence="10 11">Involved in cell wall formation. Catalyzes the final step in the synthesis of UDP-N-acetylmuramoyl-pentapeptide, the precursor of murein.</text>
</comment>
<keyword evidence="4 10" id="KW-0547">Nucleotide-binding</keyword>
<keyword evidence="6 10" id="KW-0133">Cell shape</keyword>
<evidence type="ECO:0000256" key="5">
    <source>
        <dbReference type="ARBA" id="ARBA00022840"/>
    </source>
</evidence>
<evidence type="ECO:0000256" key="7">
    <source>
        <dbReference type="ARBA" id="ARBA00022984"/>
    </source>
</evidence>
<keyword evidence="3 10" id="KW-0132">Cell division</keyword>
<dbReference type="UniPathway" id="UPA00219"/>
<dbReference type="GO" id="GO:0008766">
    <property type="term" value="F:UDP-N-acetylmuramoylalanyl-D-glutamyl-2,6-diaminopimelate-D-alanyl-D-alanine ligase activity"/>
    <property type="evidence" value="ECO:0007669"/>
    <property type="project" value="RHEA"/>
</dbReference>
<dbReference type="InterPro" id="IPR036615">
    <property type="entry name" value="Mur_ligase_C_dom_sf"/>
</dbReference>
<dbReference type="InterPro" id="IPR036565">
    <property type="entry name" value="Mur-like_cat_sf"/>
</dbReference>
<evidence type="ECO:0000256" key="9">
    <source>
        <dbReference type="ARBA" id="ARBA00023316"/>
    </source>
</evidence>
<dbReference type="InterPro" id="IPR013221">
    <property type="entry name" value="Mur_ligase_cen"/>
</dbReference>
<evidence type="ECO:0000256" key="8">
    <source>
        <dbReference type="ARBA" id="ARBA00023306"/>
    </source>
</evidence>
<accession>A0A2I6S8Q8</accession>
<evidence type="ECO:0000256" key="1">
    <source>
        <dbReference type="ARBA" id="ARBA00022490"/>
    </source>
</evidence>
<dbReference type="Gene3D" id="3.90.190.20">
    <property type="entry name" value="Mur ligase, C-terminal domain"/>
    <property type="match status" value="1"/>
</dbReference>
<evidence type="ECO:0000256" key="4">
    <source>
        <dbReference type="ARBA" id="ARBA00022741"/>
    </source>
</evidence>
<comment type="catalytic activity">
    <reaction evidence="10 11">
        <text>D-alanyl-D-alanine + UDP-N-acetyl-alpha-D-muramoyl-L-alanyl-gamma-D-glutamyl-meso-2,6-diaminopimelate + ATP = UDP-N-acetyl-alpha-D-muramoyl-L-alanyl-gamma-D-glutamyl-meso-2,6-diaminopimeloyl-D-alanyl-D-alanine + ADP + phosphate + H(+)</text>
        <dbReference type="Rhea" id="RHEA:28374"/>
        <dbReference type="ChEBI" id="CHEBI:15378"/>
        <dbReference type="ChEBI" id="CHEBI:30616"/>
        <dbReference type="ChEBI" id="CHEBI:43474"/>
        <dbReference type="ChEBI" id="CHEBI:57822"/>
        <dbReference type="ChEBI" id="CHEBI:61386"/>
        <dbReference type="ChEBI" id="CHEBI:83905"/>
        <dbReference type="ChEBI" id="CHEBI:456216"/>
        <dbReference type="EC" id="6.3.2.10"/>
    </reaction>
</comment>
<evidence type="ECO:0000256" key="2">
    <source>
        <dbReference type="ARBA" id="ARBA00022598"/>
    </source>
</evidence>
<keyword evidence="5 10" id="KW-0067">ATP-binding</keyword>
<dbReference type="OrthoDB" id="9801978at2"/>
<feature type="domain" description="Mur ligase C-terminal" evidence="13">
    <location>
        <begin position="320"/>
        <end position="439"/>
    </location>
</feature>
<dbReference type="GO" id="GO:0051301">
    <property type="term" value="P:cell division"/>
    <property type="evidence" value="ECO:0007669"/>
    <property type="project" value="UniProtKB-KW"/>
</dbReference>
<dbReference type="EC" id="6.3.2.10" evidence="10 11"/>
<protein>
    <recommendedName>
        <fullName evidence="10 11">UDP-N-acetylmuramoyl-tripeptide--D-alanyl-D-alanine ligase</fullName>
        <ecNumber evidence="10 11">6.3.2.10</ecNumber>
    </recommendedName>
    <alternativeName>
        <fullName evidence="10">D-alanyl-D-alanine-adding enzyme</fullName>
    </alternativeName>
</protein>
<evidence type="ECO:0000259" key="13">
    <source>
        <dbReference type="Pfam" id="PF02875"/>
    </source>
</evidence>
<dbReference type="KEGG" id="atw:C0099_12290"/>
<evidence type="ECO:0000256" key="3">
    <source>
        <dbReference type="ARBA" id="ARBA00022618"/>
    </source>
</evidence>
<dbReference type="Pfam" id="PF01225">
    <property type="entry name" value="Mur_ligase"/>
    <property type="match status" value="1"/>
</dbReference>
<feature type="binding site" evidence="10">
    <location>
        <begin position="110"/>
        <end position="116"/>
    </location>
    <ligand>
        <name>ATP</name>
        <dbReference type="ChEBI" id="CHEBI:30616"/>
    </ligand>
</feature>
<evidence type="ECO:0000313" key="16">
    <source>
        <dbReference type="Proteomes" id="UP000242205"/>
    </source>
</evidence>
<dbReference type="Proteomes" id="UP000242205">
    <property type="component" value="Chromosome"/>
</dbReference>
<dbReference type="SUPFAM" id="SSF53623">
    <property type="entry name" value="MurD-like peptide ligases, catalytic domain"/>
    <property type="match status" value="1"/>
</dbReference>
<dbReference type="HAMAP" id="MF_02019">
    <property type="entry name" value="MurF"/>
    <property type="match status" value="1"/>
</dbReference>
<dbReference type="InterPro" id="IPR005863">
    <property type="entry name" value="UDP-N-AcMur_synth"/>
</dbReference>
<dbReference type="GO" id="GO:0008360">
    <property type="term" value="P:regulation of cell shape"/>
    <property type="evidence" value="ECO:0007669"/>
    <property type="project" value="UniProtKB-KW"/>
</dbReference>
<evidence type="ECO:0000259" key="14">
    <source>
        <dbReference type="Pfam" id="PF08245"/>
    </source>
</evidence>
<evidence type="ECO:0000259" key="12">
    <source>
        <dbReference type="Pfam" id="PF01225"/>
    </source>
</evidence>
<keyword evidence="7 10" id="KW-0573">Peptidoglycan synthesis</keyword>
<comment type="pathway">
    <text evidence="10 11">Cell wall biogenesis; peptidoglycan biosynthesis.</text>
</comment>
<organism evidence="15 16">
    <name type="scientific">Pseudazoarcus pumilus</name>
    <dbReference type="NCBI Taxonomy" id="2067960"/>
    <lineage>
        <taxon>Bacteria</taxon>
        <taxon>Pseudomonadati</taxon>
        <taxon>Pseudomonadota</taxon>
        <taxon>Betaproteobacteria</taxon>
        <taxon>Rhodocyclales</taxon>
        <taxon>Zoogloeaceae</taxon>
        <taxon>Pseudazoarcus</taxon>
    </lineage>
</organism>
<dbReference type="GO" id="GO:0005524">
    <property type="term" value="F:ATP binding"/>
    <property type="evidence" value="ECO:0007669"/>
    <property type="project" value="UniProtKB-UniRule"/>
</dbReference>
<name>A0A2I6S8Q8_9RHOO</name>
<dbReference type="SUPFAM" id="SSF63418">
    <property type="entry name" value="MurE/MurF N-terminal domain"/>
    <property type="match status" value="1"/>
</dbReference>
<dbReference type="Pfam" id="PF08245">
    <property type="entry name" value="Mur_ligase_M"/>
    <property type="match status" value="1"/>
</dbReference>
<dbReference type="SUPFAM" id="SSF53244">
    <property type="entry name" value="MurD-like peptide ligases, peptide-binding domain"/>
    <property type="match status" value="1"/>
</dbReference>
<dbReference type="Gene3D" id="3.40.1190.10">
    <property type="entry name" value="Mur-like, catalytic domain"/>
    <property type="match status" value="1"/>
</dbReference>
<comment type="subcellular location">
    <subcellularLocation>
        <location evidence="10 11">Cytoplasm</location>
    </subcellularLocation>
</comment>
<evidence type="ECO:0000313" key="15">
    <source>
        <dbReference type="EMBL" id="AUN95638.1"/>
    </source>
</evidence>
<keyword evidence="9 10" id="KW-0961">Cell wall biogenesis/degradation</keyword>
<proteinExistence type="inferred from homology"/>
<dbReference type="RefSeq" id="WP_102247685.1">
    <property type="nucleotide sequence ID" value="NZ_CP025682.1"/>
</dbReference>
<dbReference type="Gene3D" id="3.40.1390.10">
    <property type="entry name" value="MurE/MurF, N-terminal domain"/>
    <property type="match status" value="1"/>
</dbReference>
<dbReference type="InterPro" id="IPR035911">
    <property type="entry name" value="MurE/MurF_N"/>
</dbReference>
<dbReference type="GO" id="GO:0005737">
    <property type="term" value="C:cytoplasm"/>
    <property type="evidence" value="ECO:0007669"/>
    <property type="project" value="UniProtKB-SubCell"/>
</dbReference>
<dbReference type="GO" id="GO:0071555">
    <property type="term" value="P:cell wall organization"/>
    <property type="evidence" value="ECO:0007669"/>
    <property type="project" value="UniProtKB-KW"/>
</dbReference>
<dbReference type="NCBIfam" id="TIGR01143">
    <property type="entry name" value="murF"/>
    <property type="match status" value="1"/>
</dbReference>
<dbReference type="GO" id="GO:0047480">
    <property type="term" value="F:UDP-N-acetylmuramoyl-tripeptide-D-alanyl-D-alanine ligase activity"/>
    <property type="evidence" value="ECO:0007669"/>
    <property type="project" value="UniProtKB-UniRule"/>
</dbReference>
<dbReference type="InterPro" id="IPR000713">
    <property type="entry name" value="Mur_ligase_N"/>
</dbReference>
<keyword evidence="2 10" id="KW-0436">Ligase</keyword>
<dbReference type="InterPro" id="IPR004101">
    <property type="entry name" value="Mur_ligase_C"/>
</dbReference>
<keyword evidence="8 10" id="KW-0131">Cell cycle</keyword>
<feature type="domain" description="Mur ligase N-terminal catalytic" evidence="12">
    <location>
        <begin position="24"/>
        <end position="96"/>
    </location>
</feature>
<dbReference type="Pfam" id="PF02875">
    <property type="entry name" value="Mur_ligase_C"/>
    <property type="match status" value="1"/>
</dbReference>